<organism evidence="5">
    <name type="scientific">Timema douglasi</name>
    <name type="common">Walking stick</name>
    <dbReference type="NCBI Taxonomy" id="61478"/>
    <lineage>
        <taxon>Eukaryota</taxon>
        <taxon>Metazoa</taxon>
        <taxon>Ecdysozoa</taxon>
        <taxon>Arthropoda</taxon>
        <taxon>Hexapoda</taxon>
        <taxon>Insecta</taxon>
        <taxon>Pterygota</taxon>
        <taxon>Neoptera</taxon>
        <taxon>Polyneoptera</taxon>
        <taxon>Phasmatodea</taxon>
        <taxon>Timematodea</taxon>
        <taxon>Timematoidea</taxon>
        <taxon>Timematidae</taxon>
        <taxon>Timema</taxon>
    </lineage>
</organism>
<accession>A0A7R8VFD8</accession>
<gene>
    <name evidence="5" type="ORF">TDIB3V08_LOCUS2705</name>
</gene>
<dbReference type="Gene3D" id="3.40.630.10">
    <property type="entry name" value="Zn peptidases"/>
    <property type="match status" value="1"/>
</dbReference>
<dbReference type="InterPro" id="IPR051458">
    <property type="entry name" value="Cyt/Met_Dipeptidase"/>
</dbReference>
<dbReference type="PANTHER" id="PTHR43270:SF4">
    <property type="entry name" value="CARNOSINE DIPEPTIDASE 2, ISOFORM A"/>
    <property type="match status" value="1"/>
</dbReference>
<keyword evidence="3" id="KW-0378">Hydrolase</keyword>
<evidence type="ECO:0000256" key="2">
    <source>
        <dbReference type="ARBA" id="ARBA00022723"/>
    </source>
</evidence>
<evidence type="ECO:0000256" key="3">
    <source>
        <dbReference type="ARBA" id="ARBA00022801"/>
    </source>
</evidence>
<dbReference type="EMBL" id="OA565125">
    <property type="protein sequence ID" value="CAD7196354.1"/>
    <property type="molecule type" value="Genomic_DNA"/>
</dbReference>
<name>A0A7R8VFD8_TIMDO</name>
<dbReference type="GO" id="GO:0006508">
    <property type="term" value="P:proteolysis"/>
    <property type="evidence" value="ECO:0007669"/>
    <property type="project" value="UniProtKB-KW"/>
</dbReference>
<dbReference type="Gene3D" id="3.30.70.360">
    <property type="match status" value="1"/>
</dbReference>
<reference evidence="5" key="1">
    <citation type="submission" date="2020-11" db="EMBL/GenBank/DDBJ databases">
        <authorList>
            <person name="Tran Van P."/>
        </authorList>
    </citation>
    <scope>NUCLEOTIDE SEQUENCE</scope>
</reference>
<protein>
    <recommendedName>
        <fullName evidence="4">Peptidase M20 dimerisation domain-containing protein</fullName>
    </recommendedName>
</protein>
<proteinExistence type="predicted"/>
<evidence type="ECO:0000256" key="1">
    <source>
        <dbReference type="ARBA" id="ARBA00022670"/>
    </source>
</evidence>
<dbReference type="SUPFAM" id="SSF53187">
    <property type="entry name" value="Zn-dependent exopeptidases"/>
    <property type="match status" value="1"/>
</dbReference>
<evidence type="ECO:0000259" key="4">
    <source>
        <dbReference type="Pfam" id="PF07687"/>
    </source>
</evidence>
<dbReference type="AlphaFoldDB" id="A0A7R8VFD8"/>
<dbReference type="PANTHER" id="PTHR43270">
    <property type="entry name" value="BETA-ALA-HIS DIPEPTIDASE"/>
    <property type="match status" value="1"/>
</dbReference>
<dbReference type="InterPro" id="IPR011650">
    <property type="entry name" value="Peptidase_M20_dimer"/>
</dbReference>
<keyword evidence="1" id="KW-0645">Protease</keyword>
<dbReference type="Pfam" id="PF07687">
    <property type="entry name" value="M20_dimer"/>
    <property type="match status" value="1"/>
</dbReference>
<dbReference type="GO" id="GO:0008233">
    <property type="term" value="F:peptidase activity"/>
    <property type="evidence" value="ECO:0007669"/>
    <property type="project" value="UniProtKB-KW"/>
</dbReference>
<sequence length="508" mass="56872">MELLDVPVPLMLTKIFRYIDISKETFINNLKEVVAIPSISCDMKHRGDVMKMLRWIEKALKNVGAKTELCETVTQNYEKGKTISQPPTLLAITGNDSKKKNLCVYGHIDVKNAQIEDGWVSDPFIMVQRNGKLCGRGTTDDKGPILCWIHVLEAFLKMKVPVPINIKFVIEGMHEVGSQGLNKLIVSKRNTFFSGIDYCCITDGYWLGTMKPCLTYGLRGLCYFTVEVIGGKKILDSGFFGGAVYEPLQDLIFMLNSLVDLNGDIDIPGLDKDIAPMTPTEESLYKHIDVDTEEIRRVLGVPKVKHEDCRIDHLMSRWRRPSLSVHGIEKVPSDPGVHTIIPNRAIGKFSIRIVPDQKPERVKEFVTTYLERLFEVRRSPNRMKVKSFSFRSPHPNSYLGYSQIQSNKVEMIVSAPAWVGDPTCSDNFKAAQKAVCIAYKMKPDLIREGGTVPIAARLHQVTGSSVLLMPIGAADDGAHGNDEKLNIGNYIGSHKMVAAYLYELGIKK</sequence>
<evidence type="ECO:0000313" key="5">
    <source>
        <dbReference type="EMBL" id="CAD7196354.1"/>
    </source>
</evidence>
<dbReference type="GO" id="GO:0046872">
    <property type="term" value="F:metal ion binding"/>
    <property type="evidence" value="ECO:0007669"/>
    <property type="project" value="UniProtKB-KW"/>
</dbReference>
<dbReference type="InterPro" id="IPR002933">
    <property type="entry name" value="Peptidase_M20"/>
</dbReference>
<dbReference type="Pfam" id="PF01546">
    <property type="entry name" value="Peptidase_M20"/>
    <property type="match status" value="1"/>
</dbReference>
<feature type="domain" description="Peptidase M20 dimerisation" evidence="4">
    <location>
        <begin position="216"/>
        <end position="373"/>
    </location>
</feature>
<keyword evidence="2" id="KW-0479">Metal-binding</keyword>